<protein>
    <submittedName>
        <fullName evidence="2">Uncharacterized protein</fullName>
    </submittedName>
</protein>
<feature type="region of interest" description="Disordered" evidence="1">
    <location>
        <begin position="44"/>
        <end position="80"/>
    </location>
</feature>
<name>A0ABN9SWZ5_9DINO</name>
<keyword evidence="3" id="KW-1185">Reference proteome</keyword>
<evidence type="ECO:0000313" key="3">
    <source>
        <dbReference type="Proteomes" id="UP001189429"/>
    </source>
</evidence>
<dbReference type="EMBL" id="CAUYUJ010014002">
    <property type="protein sequence ID" value="CAK0837089.1"/>
    <property type="molecule type" value="Genomic_DNA"/>
</dbReference>
<gene>
    <name evidence="2" type="ORF">PCOR1329_LOCUS33381</name>
</gene>
<comment type="caution">
    <text evidence="2">The sequence shown here is derived from an EMBL/GenBank/DDBJ whole genome shotgun (WGS) entry which is preliminary data.</text>
</comment>
<proteinExistence type="predicted"/>
<evidence type="ECO:0000256" key="1">
    <source>
        <dbReference type="SAM" id="MobiDB-lite"/>
    </source>
</evidence>
<reference evidence="2" key="1">
    <citation type="submission" date="2023-10" db="EMBL/GenBank/DDBJ databases">
        <authorList>
            <person name="Chen Y."/>
            <person name="Shah S."/>
            <person name="Dougan E. K."/>
            <person name="Thang M."/>
            <person name="Chan C."/>
        </authorList>
    </citation>
    <scope>NUCLEOTIDE SEQUENCE [LARGE SCALE GENOMIC DNA]</scope>
</reference>
<evidence type="ECO:0000313" key="2">
    <source>
        <dbReference type="EMBL" id="CAK0837089.1"/>
    </source>
</evidence>
<feature type="compositionally biased region" description="Basic and acidic residues" evidence="1">
    <location>
        <begin position="65"/>
        <end position="80"/>
    </location>
</feature>
<dbReference type="Proteomes" id="UP001189429">
    <property type="component" value="Unassembled WGS sequence"/>
</dbReference>
<sequence length="144" mass="15694">MESALMKEVAFTAASASSAVCADSAEVVGPDSWSRFLGPRVCKRPRHASTGPSCTTYPVPPARAGPERRSHSPLRDGGEAGDRCKTWIRGFTRKLPSRVFVNHCELLKAAAGSLLDGAVPQRESYKYCYNIHFQSVEAARTFFS</sequence>
<organism evidence="2 3">
    <name type="scientific">Prorocentrum cordatum</name>
    <dbReference type="NCBI Taxonomy" id="2364126"/>
    <lineage>
        <taxon>Eukaryota</taxon>
        <taxon>Sar</taxon>
        <taxon>Alveolata</taxon>
        <taxon>Dinophyceae</taxon>
        <taxon>Prorocentrales</taxon>
        <taxon>Prorocentraceae</taxon>
        <taxon>Prorocentrum</taxon>
    </lineage>
</organism>
<accession>A0ABN9SWZ5</accession>